<name>A0A1G9LUN1_9FIRM</name>
<dbReference type="SMART" id="SM00065">
    <property type="entry name" value="GAF"/>
    <property type="match status" value="1"/>
</dbReference>
<feature type="transmembrane region" description="Helical" evidence="1">
    <location>
        <begin position="52"/>
        <end position="73"/>
    </location>
</feature>
<dbReference type="InterPro" id="IPR029016">
    <property type="entry name" value="GAF-like_dom_sf"/>
</dbReference>
<dbReference type="InterPro" id="IPR003018">
    <property type="entry name" value="GAF"/>
</dbReference>
<feature type="transmembrane region" description="Helical" evidence="1">
    <location>
        <begin position="12"/>
        <end position="32"/>
    </location>
</feature>
<dbReference type="SUPFAM" id="SSF55073">
    <property type="entry name" value="Nucleotide cyclase"/>
    <property type="match status" value="1"/>
</dbReference>
<organism evidence="3 4">
    <name type="scientific">Dendrosporobacter quercicolus</name>
    <dbReference type="NCBI Taxonomy" id="146817"/>
    <lineage>
        <taxon>Bacteria</taxon>
        <taxon>Bacillati</taxon>
        <taxon>Bacillota</taxon>
        <taxon>Negativicutes</taxon>
        <taxon>Selenomonadales</taxon>
        <taxon>Sporomusaceae</taxon>
        <taxon>Dendrosporobacter</taxon>
    </lineage>
</organism>
<dbReference type="SUPFAM" id="SSF55781">
    <property type="entry name" value="GAF domain-like"/>
    <property type="match status" value="1"/>
</dbReference>
<reference evidence="3 4" key="1">
    <citation type="submission" date="2016-10" db="EMBL/GenBank/DDBJ databases">
        <authorList>
            <person name="de Groot N.N."/>
        </authorList>
    </citation>
    <scope>NUCLEOTIDE SEQUENCE [LARGE SCALE GENOMIC DNA]</scope>
    <source>
        <strain evidence="3 4">DSM 1736</strain>
    </source>
</reference>
<dbReference type="PANTHER" id="PTHR45138">
    <property type="entry name" value="REGULATORY COMPONENTS OF SENSORY TRANSDUCTION SYSTEM"/>
    <property type="match status" value="1"/>
</dbReference>
<accession>A0A1G9LUN1</accession>
<dbReference type="FunFam" id="3.30.70.270:FF:000001">
    <property type="entry name" value="Diguanylate cyclase domain protein"/>
    <property type="match status" value="1"/>
</dbReference>
<dbReference type="AlphaFoldDB" id="A0A1G9LUN1"/>
<feature type="domain" description="GGDEF" evidence="2">
    <location>
        <begin position="352"/>
        <end position="486"/>
    </location>
</feature>
<sequence length="490" mass="54743">MTDNLIYKSMLNLVTAAIPSAVLAIDTSGIVLQAHMSRHSPQKLRYLLGKNFFKILSIVLGEAIANTMLAAYLQTLNTGKPAELLKLKHTNIRGLCEYFNIHFSYDHSSNCIIVLIHNVTETALIEEEFTCMAEQYETVNRELCVSMSKLDFHLMDIDQAHKKIAALFRITSIVQKTVNEQEVLEEVLDGITREFGYHDVAILLLDGSTNELKLRASRGNANSTLRIPMGQGITGYAALHRELVHVDDVGVDSRYIGVNSNASQEVAVPLIVNEQVLGVLNIEVSRERMIQPYDLDLLRSISSQIAITIAHAKHVANVEQQAITDAMTGLYNYRYFRTLLRQEMKRAARYIRPLALFMIDIDFFKHYNDHNGHVMGDKVLSMVAALIKRVCRDTDHVFRYGGEEFVVLLPETTVNEAHAIAERVRENIYAASFPNSQSQPQGLLTVSIGIAGFPASAKADLELVDCADNALYMAKKTRNATCIYPGTKAL</sequence>
<dbReference type="NCBIfam" id="TIGR00254">
    <property type="entry name" value="GGDEF"/>
    <property type="match status" value="1"/>
</dbReference>
<dbReference type="RefSeq" id="WP_092067905.1">
    <property type="nucleotide sequence ID" value="NZ_FNHB01000001.1"/>
</dbReference>
<dbReference type="InterPro" id="IPR050469">
    <property type="entry name" value="Diguanylate_Cyclase"/>
</dbReference>
<protein>
    <submittedName>
        <fullName evidence="3">Diguanylate cyclase (GGDEF) domain-containing protein</fullName>
    </submittedName>
</protein>
<dbReference type="Pfam" id="PF13185">
    <property type="entry name" value="GAF_2"/>
    <property type="match status" value="1"/>
</dbReference>
<evidence type="ECO:0000256" key="1">
    <source>
        <dbReference type="SAM" id="Phobius"/>
    </source>
</evidence>
<dbReference type="GO" id="GO:0043709">
    <property type="term" value="P:cell adhesion involved in single-species biofilm formation"/>
    <property type="evidence" value="ECO:0007669"/>
    <property type="project" value="TreeGrafter"/>
</dbReference>
<evidence type="ECO:0000313" key="3">
    <source>
        <dbReference type="EMBL" id="SDL65792.1"/>
    </source>
</evidence>
<dbReference type="Gene3D" id="3.30.70.270">
    <property type="match status" value="1"/>
</dbReference>
<dbReference type="GO" id="GO:1902201">
    <property type="term" value="P:negative regulation of bacterial-type flagellum-dependent cell motility"/>
    <property type="evidence" value="ECO:0007669"/>
    <property type="project" value="TreeGrafter"/>
</dbReference>
<keyword evidence="1" id="KW-1133">Transmembrane helix</keyword>
<evidence type="ECO:0000259" key="2">
    <source>
        <dbReference type="PROSITE" id="PS50887"/>
    </source>
</evidence>
<dbReference type="SMART" id="SM00267">
    <property type="entry name" value="GGDEF"/>
    <property type="match status" value="1"/>
</dbReference>
<dbReference type="Proteomes" id="UP000214880">
    <property type="component" value="Unassembled WGS sequence"/>
</dbReference>
<dbReference type="EMBL" id="FNHB01000001">
    <property type="protein sequence ID" value="SDL65792.1"/>
    <property type="molecule type" value="Genomic_DNA"/>
</dbReference>
<keyword evidence="4" id="KW-1185">Reference proteome</keyword>
<dbReference type="Pfam" id="PF00990">
    <property type="entry name" value="GGDEF"/>
    <property type="match status" value="1"/>
</dbReference>
<gene>
    <name evidence="3" type="ORF">SAMN04488502_101477</name>
</gene>
<dbReference type="GO" id="GO:0052621">
    <property type="term" value="F:diguanylate cyclase activity"/>
    <property type="evidence" value="ECO:0007669"/>
    <property type="project" value="TreeGrafter"/>
</dbReference>
<dbReference type="Gene3D" id="3.30.450.40">
    <property type="match status" value="1"/>
</dbReference>
<dbReference type="GO" id="GO:0005886">
    <property type="term" value="C:plasma membrane"/>
    <property type="evidence" value="ECO:0007669"/>
    <property type="project" value="TreeGrafter"/>
</dbReference>
<dbReference type="InterPro" id="IPR000160">
    <property type="entry name" value="GGDEF_dom"/>
</dbReference>
<dbReference type="STRING" id="146817.SAMN04488502_101477"/>
<dbReference type="InterPro" id="IPR043128">
    <property type="entry name" value="Rev_trsase/Diguanyl_cyclase"/>
</dbReference>
<dbReference type="InterPro" id="IPR029787">
    <property type="entry name" value="Nucleotide_cyclase"/>
</dbReference>
<keyword evidence="1" id="KW-0472">Membrane</keyword>
<dbReference type="CDD" id="cd01949">
    <property type="entry name" value="GGDEF"/>
    <property type="match status" value="1"/>
</dbReference>
<keyword evidence="1" id="KW-0812">Transmembrane</keyword>
<proteinExistence type="predicted"/>
<dbReference type="PROSITE" id="PS50887">
    <property type="entry name" value="GGDEF"/>
    <property type="match status" value="1"/>
</dbReference>
<dbReference type="OrthoDB" id="9805474at2"/>
<dbReference type="PANTHER" id="PTHR45138:SF9">
    <property type="entry name" value="DIGUANYLATE CYCLASE DGCM-RELATED"/>
    <property type="match status" value="1"/>
</dbReference>
<evidence type="ECO:0000313" key="4">
    <source>
        <dbReference type="Proteomes" id="UP000214880"/>
    </source>
</evidence>